<feature type="region of interest" description="Disordered" evidence="10">
    <location>
        <begin position="32"/>
        <end position="62"/>
    </location>
</feature>
<name>A0A8J9Y603_9NEOP</name>
<comment type="similarity">
    <text evidence="1 9">Belongs to the eukaryotic ATPase B chain family.</text>
</comment>
<keyword evidence="8 9" id="KW-0472">Membrane</keyword>
<evidence type="ECO:0000256" key="2">
    <source>
        <dbReference type="ARBA" id="ARBA00022448"/>
    </source>
</evidence>
<feature type="non-terminal residue" evidence="11">
    <location>
        <position position="268"/>
    </location>
</feature>
<dbReference type="GO" id="GO:0046933">
    <property type="term" value="F:proton-transporting ATP synthase activity, rotational mechanism"/>
    <property type="evidence" value="ECO:0007669"/>
    <property type="project" value="TreeGrafter"/>
</dbReference>
<gene>
    <name evidence="11" type="ORF">BINO364_LOCUS2877</name>
</gene>
<dbReference type="GO" id="GO:0005743">
    <property type="term" value="C:mitochondrial inner membrane"/>
    <property type="evidence" value="ECO:0007669"/>
    <property type="project" value="UniProtKB-SubCell"/>
</dbReference>
<evidence type="ECO:0000313" key="12">
    <source>
        <dbReference type="Proteomes" id="UP000838878"/>
    </source>
</evidence>
<dbReference type="SUPFAM" id="SSF161060">
    <property type="entry name" value="ATP synthase B chain-like"/>
    <property type="match status" value="1"/>
</dbReference>
<reference evidence="11" key="1">
    <citation type="submission" date="2021-12" db="EMBL/GenBank/DDBJ databases">
        <authorList>
            <person name="Martin H S."/>
        </authorList>
    </citation>
    <scope>NUCLEOTIDE SEQUENCE</scope>
</reference>
<organism evidence="11 12">
    <name type="scientific">Brenthis ino</name>
    <name type="common">lesser marbled fritillary</name>
    <dbReference type="NCBI Taxonomy" id="405034"/>
    <lineage>
        <taxon>Eukaryota</taxon>
        <taxon>Metazoa</taxon>
        <taxon>Ecdysozoa</taxon>
        <taxon>Arthropoda</taxon>
        <taxon>Hexapoda</taxon>
        <taxon>Insecta</taxon>
        <taxon>Pterygota</taxon>
        <taxon>Neoptera</taxon>
        <taxon>Endopterygota</taxon>
        <taxon>Lepidoptera</taxon>
        <taxon>Glossata</taxon>
        <taxon>Ditrysia</taxon>
        <taxon>Papilionoidea</taxon>
        <taxon>Nymphalidae</taxon>
        <taxon>Heliconiinae</taxon>
        <taxon>Argynnini</taxon>
        <taxon>Brenthis</taxon>
    </lineage>
</organism>
<dbReference type="PANTHER" id="PTHR12733">
    <property type="entry name" value="MITOCHONDRIAL ATP SYNTHASE B CHAIN"/>
    <property type="match status" value="1"/>
</dbReference>
<keyword evidence="2 9" id="KW-0813">Transport</keyword>
<evidence type="ECO:0000256" key="10">
    <source>
        <dbReference type="SAM" id="MobiDB-lite"/>
    </source>
</evidence>
<dbReference type="Proteomes" id="UP000838878">
    <property type="component" value="Chromosome 11"/>
</dbReference>
<accession>A0A8J9Y603</accession>
<keyword evidence="3 9" id="KW-0138">CF(0)</keyword>
<dbReference type="AlphaFoldDB" id="A0A8J9Y603"/>
<dbReference type="Gene3D" id="1.20.5.2210">
    <property type="match status" value="1"/>
</dbReference>
<dbReference type="PANTHER" id="PTHR12733:SF3">
    <property type="entry name" value="ATP SYNTHASE F(0) COMPLEX SUBUNIT B1, MITOCHONDRIAL"/>
    <property type="match status" value="1"/>
</dbReference>
<keyword evidence="7 9" id="KW-0496">Mitochondrion</keyword>
<keyword evidence="5 9" id="KW-0999">Mitochondrion inner membrane</keyword>
<dbReference type="OrthoDB" id="67388at2759"/>
<keyword evidence="4 9" id="KW-0375">Hydrogen ion transport</keyword>
<dbReference type="InterPro" id="IPR008688">
    <property type="entry name" value="ATP_synth_Bsub_B/MI25"/>
</dbReference>
<protein>
    <recommendedName>
        <fullName evidence="9">ATP synthase subunit b</fullName>
    </recommendedName>
</protein>
<dbReference type="InterPro" id="IPR013837">
    <property type="entry name" value="ATP_synth_F0_suB"/>
</dbReference>
<dbReference type="GO" id="GO:0045259">
    <property type="term" value="C:proton-transporting ATP synthase complex"/>
    <property type="evidence" value="ECO:0007669"/>
    <property type="project" value="UniProtKB-KW"/>
</dbReference>
<keyword evidence="6 9" id="KW-0406">Ion transport</keyword>
<proteinExistence type="inferred from homology"/>
<dbReference type="EMBL" id="OV170231">
    <property type="protein sequence ID" value="CAH0716036.1"/>
    <property type="molecule type" value="Genomic_DNA"/>
</dbReference>
<evidence type="ECO:0000256" key="3">
    <source>
        <dbReference type="ARBA" id="ARBA00022547"/>
    </source>
</evidence>
<evidence type="ECO:0000256" key="4">
    <source>
        <dbReference type="ARBA" id="ARBA00022781"/>
    </source>
</evidence>
<evidence type="ECO:0000256" key="1">
    <source>
        <dbReference type="ARBA" id="ARBA00007479"/>
    </source>
</evidence>
<evidence type="ECO:0000256" key="9">
    <source>
        <dbReference type="RuleBase" id="RU368017"/>
    </source>
</evidence>
<comment type="subunit">
    <text evidence="9">F-type ATPases have 2 components, CF(1) - the catalytic core - and CF(0) - the membrane proton channel. CF(1) and CF(0) have multiple subunits.</text>
</comment>
<evidence type="ECO:0000313" key="11">
    <source>
        <dbReference type="EMBL" id="CAH0716036.1"/>
    </source>
</evidence>
<evidence type="ECO:0000256" key="7">
    <source>
        <dbReference type="ARBA" id="ARBA00023128"/>
    </source>
</evidence>
<evidence type="ECO:0000256" key="6">
    <source>
        <dbReference type="ARBA" id="ARBA00023065"/>
    </source>
</evidence>
<comment type="function">
    <text evidence="9">Subunit b, of the mitochondrial membrane ATP synthase complex (F(1)F(0) ATP synthase or Complex V) that produces ATP from ADP in the presence of a proton gradient across the membrane which is generated by electron transport complexes of the respiratory chain. ATP synthase complex consist of a soluble F(1) head domain - the catalytic core - and a membrane F(1) domain - the membrane proton channel. These two domains are linked by a central stalk rotating inside the F(1) region and a stationary peripheral stalk. During catalysis, ATP synthesis in the catalytic domain of F(1) is coupled via a rotary mechanism of the central stalk subunits to proton translocation. In vivo, can only synthesize ATP although its ATP hydrolase activity can be activated artificially in vitro. Part of the complex F(0) domain. Part of the complex F(0) domain and the peripheric stalk, which acts as a stator to hold the catalytic alpha(3)beta(3) subcomplex and subunit a/ATP6 static relative to the rotary elements.</text>
</comment>
<evidence type="ECO:0000256" key="5">
    <source>
        <dbReference type="ARBA" id="ARBA00022792"/>
    </source>
</evidence>
<comment type="subcellular location">
    <subcellularLocation>
        <location evidence="9">Mitochondrion</location>
    </subcellularLocation>
    <subcellularLocation>
        <location evidence="9">Mitochondrion inner membrane</location>
    </subcellularLocation>
</comment>
<sequence>MLIYKVIKLRFPKGLLGQPLLLTHTATCPTLHKQKEQQKPSICAPKSDSKGPSDGAPPSSPGLKRALKSGKVRFGFLPEEWFLFFHSKTGVSGPYIFGIVFANYLFSKEIFVMDHEYYTSLSIFPMLYFVSTRLGPAFAKFLDKDIDEFVNNLEKDKKDEMSVFENVIKDAKDAQWRAEGQKILMDAKKEHIAMQLEAIYRERYMQVFRAVKNRLDYQVQLHRSLSIIQQKWMINWIIENVKKAITREFEKKFFEKAIQDISAIAGRT</sequence>
<keyword evidence="12" id="KW-1185">Reference proteome</keyword>
<dbReference type="Pfam" id="PF05405">
    <property type="entry name" value="Mt_ATP-synt_B"/>
    <property type="match status" value="1"/>
</dbReference>
<evidence type="ECO:0000256" key="8">
    <source>
        <dbReference type="ARBA" id="ARBA00023136"/>
    </source>
</evidence>